<gene>
    <name evidence="1" type="ORF">JI739_08705</name>
</gene>
<reference evidence="1" key="1">
    <citation type="submission" date="2021-01" db="EMBL/GenBank/DDBJ databases">
        <title>Ramlibacter sp. strain AW1 16S ribosomal RNA gene Genome sequencing and assembly.</title>
        <authorList>
            <person name="Kang M."/>
        </authorList>
    </citation>
    <scope>NUCLEOTIDE SEQUENCE</scope>
    <source>
        <strain evidence="1">AW1</strain>
    </source>
</reference>
<keyword evidence="2" id="KW-1185">Reference proteome</keyword>
<evidence type="ECO:0000313" key="1">
    <source>
        <dbReference type="EMBL" id="MBL0420419.1"/>
    </source>
</evidence>
<dbReference type="Gene3D" id="3.30.1460.10">
    <property type="match status" value="1"/>
</dbReference>
<dbReference type="RefSeq" id="WP_201683500.1">
    <property type="nucleotide sequence ID" value="NZ_JAEQNA010000002.1"/>
</dbReference>
<proteinExistence type="predicted"/>
<dbReference type="Proteomes" id="UP000613011">
    <property type="component" value="Unassembled WGS sequence"/>
</dbReference>
<name>A0A936ZTN7_9BURK</name>
<dbReference type="EMBL" id="JAEQNA010000002">
    <property type="protein sequence ID" value="MBL0420419.1"/>
    <property type="molecule type" value="Genomic_DNA"/>
</dbReference>
<evidence type="ECO:0000313" key="2">
    <source>
        <dbReference type="Proteomes" id="UP000613011"/>
    </source>
</evidence>
<accession>A0A936ZTN7</accession>
<protein>
    <submittedName>
        <fullName evidence="1">CesT family type III secretion system chaperone</fullName>
    </submittedName>
</protein>
<dbReference type="Pfam" id="PF05932">
    <property type="entry name" value="CesT"/>
    <property type="match status" value="1"/>
</dbReference>
<dbReference type="AlphaFoldDB" id="A0A936ZTN7"/>
<organism evidence="1 2">
    <name type="scientific">Ramlibacter aurantiacus</name>
    <dbReference type="NCBI Taxonomy" id="2801330"/>
    <lineage>
        <taxon>Bacteria</taxon>
        <taxon>Pseudomonadati</taxon>
        <taxon>Pseudomonadota</taxon>
        <taxon>Betaproteobacteria</taxon>
        <taxon>Burkholderiales</taxon>
        <taxon>Comamonadaceae</taxon>
        <taxon>Ramlibacter</taxon>
    </lineage>
</organism>
<dbReference type="InterPro" id="IPR010261">
    <property type="entry name" value="Tir_chaperone"/>
</dbReference>
<dbReference type="CDD" id="cd17020">
    <property type="entry name" value="T3SC_IA_ShcM-like"/>
    <property type="match status" value="1"/>
</dbReference>
<dbReference type="SUPFAM" id="SSF69635">
    <property type="entry name" value="Type III secretory system chaperone-like"/>
    <property type="match status" value="1"/>
</dbReference>
<comment type="caution">
    <text evidence="1">The sequence shown here is derived from an EMBL/GenBank/DDBJ whole genome shotgun (WGS) entry which is preliminary data.</text>
</comment>
<dbReference type="GO" id="GO:0030254">
    <property type="term" value="P:protein secretion by the type III secretion system"/>
    <property type="evidence" value="ECO:0007669"/>
    <property type="project" value="InterPro"/>
</dbReference>
<sequence>MTTIRFEAFCQRVCDAMGVELPGSLAQDPLPPAITLTFEGVEIGLIQASFTDDEHAILLVEFGPLPTGREREACEVLLGANFLMMGTQPPVFSMHPETGSVYFHHGFRLTDADPAQVQAQAHEMVAAVQRWRSGEFVLAGGLGDEQAPSVLMAAVGTRA</sequence>